<dbReference type="RefSeq" id="WP_150075514.1">
    <property type="nucleotide sequence ID" value="NZ_VWOX01000003.1"/>
</dbReference>
<keyword evidence="3" id="KW-1185">Reference proteome</keyword>
<comment type="caution">
    <text evidence="2">The sequence shown here is derived from an EMBL/GenBank/DDBJ whole genome shotgun (WGS) entry which is preliminary data.</text>
</comment>
<dbReference type="EMBL" id="VWOX01000003">
    <property type="protein sequence ID" value="KAA5545244.1"/>
    <property type="molecule type" value="Genomic_DNA"/>
</dbReference>
<gene>
    <name evidence="2" type="ORF">FYK55_06155</name>
</gene>
<accession>A0A5M6DCK0</accession>
<sequence length="262" mass="29481">MIRISHLLLLCALILSGRLLHAQSSGEEIPDVGWGKIEIQGKEVLLVIDSMPESGFVSLPRLNNRMKSLTWRGMPDGPDLKLQPEPTQWRIEVPKSIDLPTTIRLETFQPVRVATKPVVARPNHDGEIVLPAHDAVTHGEKLRFEPQPHKNTIGYWTDVNDWAEWHFRVDQAGRFECRIAQGCGKGNGGSEVDVICVSEDGSQRQLLPLVVEDTGHFQNFVVRMIGLFDLQPGRYRIEVRPRSKAKAAVCDIRQIKLVPVQI</sequence>
<proteinExistence type="predicted"/>
<evidence type="ECO:0000313" key="2">
    <source>
        <dbReference type="EMBL" id="KAA5545244.1"/>
    </source>
</evidence>
<name>A0A5M6DCK0_9BACT</name>
<dbReference type="Proteomes" id="UP000324479">
    <property type="component" value="Unassembled WGS sequence"/>
</dbReference>
<organism evidence="2 3">
    <name type="scientific">Roseiconus nitratireducens</name>
    <dbReference type="NCBI Taxonomy" id="2605748"/>
    <lineage>
        <taxon>Bacteria</taxon>
        <taxon>Pseudomonadati</taxon>
        <taxon>Planctomycetota</taxon>
        <taxon>Planctomycetia</taxon>
        <taxon>Pirellulales</taxon>
        <taxon>Pirellulaceae</taxon>
        <taxon>Roseiconus</taxon>
    </lineage>
</organism>
<evidence type="ECO:0000313" key="3">
    <source>
        <dbReference type="Proteomes" id="UP000324479"/>
    </source>
</evidence>
<reference evidence="2 3" key="1">
    <citation type="submission" date="2019-08" db="EMBL/GenBank/DDBJ databases">
        <authorList>
            <person name="Dhanesh K."/>
            <person name="Kumar G."/>
            <person name="Sasikala C."/>
            <person name="Venkata Ramana C."/>
        </authorList>
    </citation>
    <scope>NUCLEOTIDE SEQUENCE [LARGE SCALE GENOMIC DNA]</scope>
    <source>
        <strain evidence="2 3">JC645</strain>
    </source>
</reference>
<feature type="signal peptide" evidence="1">
    <location>
        <begin position="1"/>
        <end position="22"/>
    </location>
</feature>
<dbReference type="AlphaFoldDB" id="A0A5M6DCK0"/>
<evidence type="ECO:0000256" key="1">
    <source>
        <dbReference type="SAM" id="SignalP"/>
    </source>
</evidence>
<keyword evidence="1" id="KW-0732">Signal</keyword>
<feature type="chain" id="PRO_5024321113" evidence="1">
    <location>
        <begin position="23"/>
        <end position="262"/>
    </location>
</feature>
<protein>
    <submittedName>
        <fullName evidence="2">Uncharacterized protein</fullName>
    </submittedName>
</protein>
<dbReference type="Gene3D" id="2.60.120.260">
    <property type="entry name" value="Galactose-binding domain-like"/>
    <property type="match status" value="1"/>
</dbReference>